<keyword evidence="2" id="KW-1185">Reference proteome</keyword>
<evidence type="ECO:0000313" key="2">
    <source>
        <dbReference type="Proteomes" id="UP000027093"/>
    </source>
</evidence>
<dbReference type="EMBL" id="CP007536">
    <property type="protein sequence ID" value="AIC15108.1"/>
    <property type="molecule type" value="Genomic_DNA"/>
</dbReference>
<proteinExistence type="predicted"/>
<dbReference type="KEGG" id="nvn:NVIE_008850"/>
<dbReference type="HOGENOM" id="CLU_2784248_0_0_2"/>
<sequence>MSTTTGSKFPHRKDGQEHYLNIWPGVGHSALVMIPVTPEIQAQLDAMTVYLREALTDSNNEEDFSEAR</sequence>
<accession>A0A060HHS1</accession>
<name>A0A060HHS1_9ARCH</name>
<dbReference type="RefSeq" id="WP_075054188.1">
    <property type="nucleotide sequence ID" value="NZ_CP007536.1"/>
</dbReference>
<dbReference type="GeneID" id="74946152"/>
<dbReference type="Proteomes" id="UP000027093">
    <property type="component" value="Chromosome"/>
</dbReference>
<dbReference type="STRING" id="926571.NVIE_008850"/>
<evidence type="ECO:0000313" key="1">
    <source>
        <dbReference type="EMBL" id="AIC15108.1"/>
    </source>
</evidence>
<gene>
    <name evidence="1" type="ORF">NVIE_008850</name>
</gene>
<dbReference type="AlphaFoldDB" id="A0A060HHS1"/>
<reference evidence="1 2" key="1">
    <citation type="journal article" date="2014" name="Int. J. Syst. Evol. Microbiol.">
        <title>Nitrososphaera viennensis gen. nov., sp. nov., an aerobic and mesophilic, ammonia-oxidizing archaeon from soil and a member of the archaeal phylum Thaumarchaeota.</title>
        <authorList>
            <person name="Stieglmeier M."/>
            <person name="Klingl A."/>
            <person name="Alves R.J."/>
            <person name="Rittmann S.K."/>
            <person name="Melcher M."/>
            <person name="Leisch N."/>
            <person name="Schleper C."/>
        </authorList>
    </citation>
    <scope>NUCLEOTIDE SEQUENCE [LARGE SCALE GENOMIC DNA]</scope>
    <source>
        <strain evidence="1">EN76</strain>
    </source>
</reference>
<organism evidence="1 2">
    <name type="scientific">Nitrososphaera viennensis EN76</name>
    <dbReference type="NCBI Taxonomy" id="926571"/>
    <lineage>
        <taxon>Archaea</taxon>
        <taxon>Nitrososphaerota</taxon>
        <taxon>Nitrososphaeria</taxon>
        <taxon>Nitrososphaerales</taxon>
        <taxon>Nitrososphaeraceae</taxon>
        <taxon>Nitrososphaera</taxon>
    </lineage>
</organism>
<protein>
    <submittedName>
        <fullName evidence="1">Uncharacterized protein</fullName>
    </submittedName>
</protein>